<dbReference type="SMART" id="SM00213">
    <property type="entry name" value="UBQ"/>
    <property type="match status" value="1"/>
</dbReference>
<dbReference type="InterPro" id="IPR029071">
    <property type="entry name" value="Ubiquitin-like_domsf"/>
</dbReference>
<name>A0A8B9ZCT8_9AVES</name>
<dbReference type="InterPro" id="IPR039049">
    <property type="entry name" value="ELOB"/>
</dbReference>
<dbReference type="PROSITE" id="PS50053">
    <property type="entry name" value="UBIQUITIN_2"/>
    <property type="match status" value="1"/>
</dbReference>
<dbReference type="Gene3D" id="3.10.20.90">
    <property type="entry name" value="Phosphatidylinositol 3-kinase Catalytic Subunit, Chain A, domain 1"/>
    <property type="match status" value="1"/>
</dbReference>
<accession>A0A8B9ZCT8</accession>
<dbReference type="PANTHER" id="PTHR13248">
    <property type="entry name" value="TRANSCRIPTION ELONGATION FACTOR B POLYPEPTIDE 2"/>
    <property type="match status" value="1"/>
</dbReference>
<reference evidence="2" key="2">
    <citation type="submission" date="2025-09" db="UniProtKB">
        <authorList>
            <consortium name="Ensembl"/>
        </authorList>
    </citation>
    <scope>IDENTIFICATION</scope>
</reference>
<dbReference type="GO" id="GO:0030891">
    <property type="term" value="C:VCB complex"/>
    <property type="evidence" value="ECO:0007669"/>
    <property type="project" value="InterPro"/>
</dbReference>
<keyword evidence="3" id="KW-1185">Reference proteome</keyword>
<dbReference type="GO" id="GO:0006368">
    <property type="term" value="P:transcription elongation by RNA polymerase II"/>
    <property type="evidence" value="ECO:0007669"/>
    <property type="project" value="InterPro"/>
</dbReference>
<feature type="domain" description="Ubiquitin-like" evidence="1">
    <location>
        <begin position="2"/>
        <end position="71"/>
    </location>
</feature>
<dbReference type="PANTHER" id="PTHR13248:SF4">
    <property type="entry name" value="ELONGIN B"/>
    <property type="match status" value="1"/>
</dbReference>
<organism evidence="2 3">
    <name type="scientific">Buteo japonicus</name>
    <dbReference type="NCBI Taxonomy" id="224669"/>
    <lineage>
        <taxon>Eukaryota</taxon>
        <taxon>Metazoa</taxon>
        <taxon>Chordata</taxon>
        <taxon>Craniata</taxon>
        <taxon>Vertebrata</taxon>
        <taxon>Euteleostomi</taxon>
        <taxon>Archelosauria</taxon>
        <taxon>Archosauria</taxon>
        <taxon>Dinosauria</taxon>
        <taxon>Saurischia</taxon>
        <taxon>Theropoda</taxon>
        <taxon>Coelurosauria</taxon>
        <taxon>Aves</taxon>
        <taxon>Neognathae</taxon>
        <taxon>Neoaves</taxon>
        <taxon>Telluraves</taxon>
        <taxon>Accipitrimorphae</taxon>
        <taxon>Accipitriformes</taxon>
        <taxon>Accipitridae</taxon>
        <taxon>Accipitrinae</taxon>
        <taxon>Buteo</taxon>
    </lineage>
</organism>
<dbReference type="Ensembl" id="ENSBJAT00000003472.1">
    <property type="protein sequence ID" value="ENSBJAP00000003389.1"/>
    <property type="gene ID" value="ENSBJAG00000002472.1"/>
</dbReference>
<sequence>MIDVHLMVHHHRTTIFIEAKETTTVHELKKMVEGILKRPLEEQRLYKDDQLLDDDHRTLLDCGLTGNGTFEPLCIGTFEPLCIDPFSSTPGLPDVKKSQLCGSSSREQTLLCCSVQAANRTVSWDPSPKLLLEEKGGSSWLCVYILNCKWHVLPFVFLPANAQL</sequence>
<dbReference type="Proteomes" id="UP000694555">
    <property type="component" value="Unplaced"/>
</dbReference>
<reference evidence="2" key="1">
    <citation type="submission" date="2025-08" db="UniProtKB">
        <authorList>
            <consortium name="Ensembl"/>
        </authorList>
    </citation>
    <scope>IDENTIFICATION</scope>
</reference>
<evidence type="ECO:0000259" key="1">
    <source>
        <dbReference type="PROSITE" id="PS50053"/>
    </source>
</evidence>
<proteinExistence type="predicted"/>
<evidence type="ECO:0000313" key="3">
    <source>
        <dbReference type="Proteomes" id="UP000694555"/>
    </source>
</evidence>
<dbReference type="InterPro" id="IPR000626">
    <property type="entry name" value="Ubiquitin-like_dom"/>
</dbReference>
<dbReference type="SUPFAM" id="SSF54236">
    <property type="entry name" value="Ubiquitin-like"/>
    <property type="match status" value="1"/>
</dbReference>
<protein>
    <recommendedName>
        <fullName evidence="1">Ubiquitin-like domain-containing protein</fullName>
    </recommendedName>
</protein>
<dbReference type="Pfam" id="PF00240">
    <property type="entry name" value="ubiquitin"/>
    <property type="match status" value="1"/>
</dbReference>
<dbReference type="GO" id="GO:0070449">
    <property type="term" value="C:elongin complex"/>
    <property type="evidence" value="ECO:0007669"/>
    <property type="project" value="InterPro"/>
</dbReference>
<evidence type="ECO:0000313" key="2">
    <source>
        <dbReference type="Ensembl" id="ENSBJAP00000003389.1"/>
    </source>
</evidence>
<dbReference type="AlphaFoldDB" id="A0A8B9ZCT8"/>